<proteinExistence type="predicted"/>
<accession>A0A9E7F484</accession>
<reference evidence="1" key="1">
    <citation type="submission" date="2022-05" db="EMBL/GenBank/DDBJ databases">
        <title>The Musa troglodytarum L. genome provides insights into the mechanism of non-climacteric behaviour and enrichment of carotenoids.</title>
        <authorList>
            <person name="Wang J."/>
        </authorList>
    </citation>
    <scope>NUCLEOTIDE SEQUENCE</scope>
    <source>
        <tissue evidence="1">Leaf</tissue>
    </source>
</reference>
<protein>
    <submittedName>
        <fullName evidence="1">Uncharacterized protein</fullName>
    </submittedName>
</protein>
<dbReference type="Proteomes" id="UP001055439">
    <property type="component" value="Chromosome 2"/>
</dbReference>
<organism evidence="1 2">
    <name type="scientific">Musa troglodytarum</name>
    <name type="common">fe'i banana</name>
    <dbReference type="NCBI Taxonomy" id="320322"/>
    <lineage>
        <taxon>Eukaryota</taxon>
        <taxon>Viridiplantae</taxon>
        <taxon>Streptophyta</taxon>
        <taxon>Embryophyta</taxon>
        <taxon>Tracheophyta</taxon>
        <taxon>Spermatophyta</taxon>
        <taxon>Magnoliopsida</taxon>
        <taxon>Liliopsida</taxon>
        <taxon>Zingiberales</taxon>
        <taxon>Musaceae</taxon>
        <taxon>Musa</taxon>
    </lineage>
</organism>
<evidence type="ECO:0000313" key="1">
    <source>
        <dbReference type="EMBL" id="URD89184.1"/>
    </source>
</evidence>
<name>A0A9E7F484_9LILI</name>
<sequence>MGIERPRGTLTCKLKYIFSDRYQKNPEKKKENKSKI</sequence>
<gene>
    <name evidence="1" type="ORF">MUK42_33199</name>
</gene>
<dbReference type="EMBL" id="CP097504">
    <property type="protein sequence ID" value="URD89184.1"/>
    <property type="molecule type" value="Genomic_DNA"/>
</dbReference>
<dbReference type="AlphaFoldDB" id="A0A9E7F484"/>
<keyword evidence="2" id="KW-1185">Reference proteome</keyword>
<evidence type="ECO:0000313" key="2">
    <source>
        <dbReference type="Proteomes" id="UP001055439"/>
    </source>
</evidence>